<dbReference type="GO" id="GO:0006048">
    <property type="term" value="P:UDP-N-acetylglucosamine biosynthetic process"/>
    <property type="evidence" value="ECO:0007669"/>
    <property type="project" value="UniProtKB-UniRule"/>
</dbReference>
<evidence type="ECO:0000259" key="9">
    <source>
        <dbReference type="PROSITE" id="PS51186"/>
    </source>
</evidence>
<keyword evidence="6" id="KW-0472">Membrane</keyword>
<proteinExistence type="inferred from homology"/>
<organism evidence="10 11">
    <name type="scientific">Zancudomyces culisetae</name>
    <name type="common">Gut fungus</name>
    <name type="synonym">Smittium culisetae</name>
    <dbReference type="NCBI Taxonomy" id="1213189"/>
    <lineage>
        <taxon>Eukaryota</taxon>
        <taxon>Fungi</taxon>
        <taxon>Fungi incertae sedis</taxon>
        <taxon>Zoopagomycota</taxon>
        <taxon>Kickxellomycotina</taxon>
        <taxon>Harpellomycetes</taxon>
        <taxon>Harpellales</taxon>
        <taxon>Legeriomycetaceae</taxon>
        <taxon>Zancudomyces</taxon>
    </lineage>
</organism>
<comment type="pathway">
    <text evidence="8">Nucleotide-sugar biosynthesis; UDP-N-acetyl-alpha-D-glucosamine biosynthesis; N-acetyl-alpha-D-glucosamine 1-phosphate from alpha-D-glucosamine 6-phosphate (route I): step 1/2.</text>
</comment>
<keyword evidence="11" id="KW-1185">Reference proteome</keyword>
<comment type="subcellular location">
    <subcellularLocation>
        <location evidence="1">Endomembrane system</location>
        <topology evidence="1">Peripheral membrane protein</topology>
    </subcellularLocation>
    <subcellularLocation>
        <location evidence="2">Endoplasmic reticulum membrane</location>
    </subcellularLocation>
</comment>
<dbReference type="GO" id="GO:0004343">
    <property type="term" value="F:glucosamine 6-phosphate N-acetyltransferase activity"/>
    <property type="evidence" value="ECO:0007669"/>
    <property type="project" value="UniProtKB-UniRule"/>
</dbReference>
<evidence type="ECO:0000256" key="1">
    <source>
        <dbReference type="ARBA" id="ARBA00004184"/>
    </source>
</evidence>
<evidence type="ECO:0000256" key="6">
    <source>
        <dbReference type="ARBA" id="ARBA00023136"/>
    </source>
</evidence>
<dbReference type="GO" id="GO:0005789">
    <property type="term" value="C:endoplasmic reticulum membrane"/>
    <property type="evidence" value="ECO:0007669"/>
    <property type="project" value="UniProtKB-SubCell"/>
</dbReference>
<dbReference type="EMBL" id="LSSK01000950">
    <property type="protein sequence ID" value="OMH81227.1"/>
    <property type="molecule type" value="Genomic_DNA"/>
</dbReference>
<dbReference type="CDD" id="cd04301">
    <property type="entry name" value="NAT_SF"/>
    <property type="match status" value="1"/>
</dbReference>
<keyword evidence="4 8" id="KW-0808">Transferase</keyword>
<gene>
    <name evidence="10" type="ORF">AX774_g5328</name>
</gene>
<comment type="similarity">
    <text evidence="8">Belongs to the acetyltransferase family. GNA1 subfamily.</text>
</comment>
<dbReference type="PROSITE" id="PS51186">
    <property type="entry name" value="GNAT"/>
    <property type="match status" value="1"/>
</dbReference>
<evidence type="ECO:0000313" key="11">
    <source>
        <dbReference type="Proteomes" id="UP000188320"/>
    </source>
</evidence>
<dbReference type="AlphaFoldDB" id="A0A1R1PJW0"/>
<dbReference type="InterPro" id="IPR016181">
    <property type="entry name" value="Acyl_CoA_acyltransferase"/>
</dbReference>
<dbReference type="Gene3D" id="3.40.630.30">
    <property type="match status" value="1"/>
</dbReference>
<evidence type="ECO:0000256" key="2">
    <source>
        <dbReference type="ARBA" id="ARBA00004586"/>
    </source>
</evidence>
<keyword evidence="5" id="KW-0256">Endoplasmic reticulum</keyword>
<name>A0A1R1PJW0_ZANCU</name>
<evidence type="ECO:0000256" key="4">
    <source>
        <dbReference type="ARBA" id="ARBA00022679"/>
    </source>
</evidence>
<comment type="caution">
    <text evidence="10">The sequence shown here is derived from an EMBL/GenBank/DDBJ whole genome shotgun (WGS) entry which is preliminary data.</text>
</comment>
<dbReference type="PANTHER" id="PTHR13355">
    <property type="entry name" value="GLUCOSAMINE 6-PHOSPHATE N-ACETYLTRANSFERASE"/>
    <property type="match status" value="1"/>
</dbReference>
<dbReference type="PANTHER" id="PTHR13355:SF11">
    <property type="entry name" value="GLUCOSAMINE 6-PHOSPHATE N-ACETYLTRANSFERASE"/>
    <property type="match status" value="1"/>
</dbReference>
<evidence type="ECO:0000313" key="10">
    <source>
        <dbReference type="EMBL" id="OMH81227.1"/>
    </source>
</evidence>
<sequence>MRSGELLYDEELLRSELLSIVPPGYKIRPLSIHDYKKGLMECLESLTVIGNVTEQMFVERFLKMKSKGSYYVTVVVDEVKDKIVATGTLFNEFKFVRSCGTVGHIEDIAVHKDYQGKKLGAIIINNLKNIAIKIQCYKITLNCNNDNIRFYEKCGFSLKDNQMTLYLNGTQKL</sequence>
<dbReference type="EC" id="2.3.1.4" evidence="8"/>
<evidence type="ECO:0000256" key="7">
    <source>
        <dbReference type="ARBA" id="ARBA00023315"/>
    </source>
</evidence>
<evidence type="ECO:0000256" key="5">
    <source>
        <dbReference type="ARBA" id="ARBA00022824"/>
    </source>
</evidence>
<dbReference type="FunFam" id="3.40.630.30:FF:000048">
    <property type="entry name" value="Glucosamine 6-phosphate N-acetyltransferase"/>
    <property type="match status" value="1"/>
</dbReference>
<comment type="catalytic activity">
    <reaction evidence="8">
        <text>D-glucosamine 6-phosphate + acetyl-CoA = N-acetyl-D-glucosamine 6-phosphate + CoA + H(+)</text>
        <dbReference type="Rhea" id="RHEA:10292"/>
        <dbReference type="ChEBI" id="CHEBI:15378"/>
        <dbReference type="ChEBI" id="CHEBI:57287"/>
        <dbReference type="ChEBI" id="CHEBI:57288"/>
        <dbReference type="ChEBI" id="CHEBI:57513"/>
        <dbReference type="ChEBI" id="CHEBI:58725"/>
        <dbReference type="EC" id="2.3.1.4"/>
    </reaction>
</comment>
<evidence type="ECO:0000256" key="3">
    <source>
        <dbReference type="ARBA" id="ARBA00011738"/>
    </source>
</evidence>
<reference evidence="11" key="1">
    <citation type="submission" date="2017-01" db="EMBL/GenBank/DDBJ databases">
        <authorList>
            <person name="Wang Y."/>
            <person name="White M."/>
            <person name="Kvist S."/>
            <person name="Moncalvo J.-M."/>
        </authorList>
    </citation>
    <scope>NUCLEOTIDE SEQUENCE [LARGE SCALE GENOMIC DNA]</scope>
    <source>
        <strain evidence="11">COL-18-3</strain>
    </source>
</reference>
<keyword evidence="7 8" id="KW-0012">Acyltransferase</keyword>
<comment type="subunit">
    <text evidence="3">Homodimer.</text>
</comment>
<dbReference type="Proteomes" id="UP000188320">
    <property type="component" value="Unassembled WGS sequence"/>
</dbReference>
<evidence type="ECO:0000256" key="8">
    <source>
        <dbReference type="RuleBase" id="RU365086"/>
    </source>
</evidence>
<dbReference type="OrthoDB" id="10039976at2759"/>
<dbReference type="InterPro" id="IPR039143">
    <property type="entry name" value="GNPNAT1-like"/>
</dbReference>
<dbReference type="SUPFAM" id="SSF55729">
    <property type="entry name" value="Acyl-CoA N-acyltransferases (Nat)"/>
    <property type="match status" value="1"/>
</dbReference>
<accession>A0A1R1PJW0</accession>
<feature type="domain" description="N-acetyltransferase" evidence="9">
    <location>
        <begin position="25"/>
        <end position="173"/>
    </location>
</feature>
<dbReference type="Pfam" id="PF00583">
    <property type="entry name" value="Acetyltransf_1"/>
    <property type="match status" value="1"/>
</dbReference>
<dbReference type="UniPathway" id="UPA00113">
    <property type="reaction ID" value="UER00529"/>
</dbReference>
<dbReference type="InterPro" id="IPR000182">
    <property type="entry name" value="GNAT_dom"/>
</dbReference>
<protein>
    <recommendedName>
        <fullName evidence="8">Glucosamine 6-phosphate N-acetyltransferase</fullName>
        <ecNumber evidence="8">2.3.1.4</ecNumber>
    </recommendedName>
</protein>